<evidence type="ECO:0000313" key="1">
    <source>
        <dbReference type="EMBL" id="NUU27904.1"/>
    </source>
</evidence>
<protein>
    <recommendedName>
        <fullName evidence="3">DUF3168 domain-containing protein</fullName>
    </recommendedName>
</protein>
<dbReference type="Proteomes" id="UP000539146">
    <property type="component" value="Unassembled WGS sequence"/>
</dbReference>
<reference evidence="1 2" key="1">
    <citation type="submission" date="2020-05" db="EMBL/GenBank/DDBJ databases">
        <title>Genome Sequencing of Type Strains.</title>
        <authorList>
            <person name="Lemaire J.F."/>
            <person name="Inderbitzin P."/>
            <person name="Gregorio O.A."/>
            <person name="Collins S.B."/>
            <person name="Wespe N."/>
            <person name="Knight-Connoni V."/>
        </authorList>
    </citation>
    <scope>NUCLEOTIDE SEQUENCE [LARGE SCALE GENOMIC DNA]</scope>
    <source>
        <strain evidence="1 2">DSM 20512</strain>
    </source>
</reference>
<evidence type="ECO:0000313" key="2">
    <source>
        <dbReference type="Proteomes" id="UP000539146"/>
    </source>
</evidence>
<sequence>MTIPAGPVSQLLTAVAELLDAAGVGVWSTGAATYGPDDVVIFRGTERPVDNPQIILNWVDTDQHPEITQGDGILQVAMKGLPNQPASVDDLGHAVFDVLHGLTQQPAGNALIVQCLRRNSVPMGQDEQLRKERADQYDVAVEWPPTSHRP</sequence>
<evidence type="ECO:0008006" key="3">
    <source>
        <dbReference type="Google" id="ProtNLM"/>
    </source>
</evidence>
<accession>A0A850DRJ9</accession>
<gene>
    <name evidence="1" type="ORF">HP467_07230</name>
</gene>
<comment type="caution">
    <text evidence="1">The sequence shown here is derived from an EMBL/GenBank/DDBJ whole genome shotgun (WGS) entry which is preliminary data.</text>
</comment>
<dbReference type="RefSeq" id="WP_175325734.1">
    <property type="nucleotide sequence ID" value="NZ_BAAAWP010000001.1"/>
</dbReference>
<organism evidence="1 2">
    <name type="scientific">Curtobacterium citreum</name>
    <dbReference type="NCBI Taxonomy" id="2036"/>
    <lineage>
        <taxon>Bacteria</taxon>
        <taxon>Bacillati</taxon>
        <taxon>Actinomycetota</taxon>
        <taxon>Actinomycetes</taxon>
        <taxon>Micrococcales</taxon>
        <taxon>Microbacteriaceae</taxon>
        <taxon>Curtobacterium</taxon>
    </lineage>
</organism>
<proteinExistence type="predicted"/>
<dbReference type="AlphaFoldDB" id="A0A850DRJ9"/>
<name>A0A850DRJ9_9MICO</name>
<dbReference type="EMBL" id="JABMCG010000095">
    <property type="protein sequence ID" value="NUU27904.1"/>
    <property type="molecule type" value="Genomic_DNA"/>
</dbReference>